<feature type="transmembrane region" description="Helical" evidence="7">
    <location>
        <begin position="117"/>
        <end position="138"/>
    </location>
</feature>
<evidence type="ECO:0000256" key="3">
    <source>
        <dbReference type="ARBA" id="ARBA00022475"/>
    </source>
</evidence>
<keyword evidence="4 7" id="KW-0812">Transmembrane</keyword>
<organism evidence="9 10">
    <name type="scientific">Henriciella algicola</name>
    <dbReference type="NCBI Taxonomy" id="1608422"/>
    <lineage>
        <taxon>Bacteria</taxon>
        <taxon>Pseudomonadati</taxon>
        <taxon>Pseudomonadota</taxon>
        <taxon>Alphaproteobacteria</taxon>
        <taxon>Hyphomonadales</taxon>
        <taxon>Hyphomonadaceae</taxon>
        <taxon>Henriciella</taxon>
    </lineage>
</organism>
<gene>
    <name evidence="9" type="ORF">D1222_07820</name>
</gene>
<sequence length="203" mass="21034">MSPDLLMAFADRFGVFVFAISGGVLAVRKEMDLLGVIVLAFLPAIGGGTLRDLLLGAPVFWLSDTLTLVLAIAGGLTAFLFYRYVSQFRALRWPDAVGMSLFAVTGAAKAMSLGHGFLVVVIMGAITASAGGLLRDVIANEEPLVLKEGELYATCALAGSGVYFAAVALGAPEAIAFAAGMATAFISRAMAIIFGIKLPRAKG</sequence>
<evidence type="ECO:0000313" key="9">
    <source>
        <dbReference type="EMBL" id="RIJ32125.1"/>
    </source>
</evidence>
<evidence type="ECO:0000256" key="2">
    <source>
        <dbReference type="ARBA" id="ARBA00008193"/>
    </source>
</evidence>
<feature type="domain" description="Glycine transporter" evidence="8">
    <location>
        <begin position="93"/>
        <end position="166"/>
    </location>
</feature>
<keyword evidence="6 7" id="KW-0472">Membrane</keyword>
<evidence type="ECO:0000256" key="6">
    <source>
        <dbReference type="ARBA" id="ARBA00023136"/>
    </source>
</evidence>
<dbReference type="Pfam" id="PF03458">
    <property type="entry name" value="Gly_transporter"/>
    <property type="match status" value="2"/>
</dbReference>
<dbReference type="PANTHER" id="PTHR30506:SF3">
    <property type="entry name" value="UPF0126 INNER MEMBRANE PROTEIN YADS-RELATED"/>
    <property type="match status" value="1"/>
</dbReference>
<feature type="transmembrane region" description="Helical" evidence="7">
    <location>
        <begin position="6"/>
        <end position="26"/>
    </location>
</feature>
<dbReference type="PANTHER" id="PTHR30506">
    <property type="entry name" value="INNER MEMBRANE PROTEIN"/>
    <property type="match status" value="1"/>
</dbReference>
<proteinExistence type="inferred from homology"/>
<evidence type="ECO:0000256" key="1">
    <source>
        <dbReference type="ARBA" id="ARBA00004651"/>
    </source>
</evidence>
<comment type="caution">
    <text evidence="9">The sequence shown here is derived from an EMBL/GenBank/DDBJ whole genome shotgun (WGS) entry which is preliminary data.</text>
</comment>
<keyword evidence="5 7" id="KW-1133">Transmembrane helix</keyword>
<evidence type="ECO:0000256" key="4">
    <source>
        <dbReference type="ARBA" id="ARBA00022692"/>
    </source>
</evidence>
<feature type="transmembrane region" description="Helical" evidence="7">
    <location>
        <begin position="60"/>
        <end position="81"/>
    </location>
</feature>
<dbReference type="Proteomes" id="UP000265845">
    <property type="component" value="Unassembled WGS sequence"/>
</dbReference>
<protein>
    <submittedName>
        <fullName evidence="9">Trimeric intracellular cation channel family protein</fullName>
    </submittedName>
</protein>
<dbReference type="InterPro" id="IPR005115">
    <property type="entry name" value="Gly_transporter"/>
</dbReference>
<comment type="similarity">
    <text evidence="2">Belongs to the UPF0126 family.</text>
</comment>
<dbReference type="RefSeq" id="WP_119453612.1">
    <property type="nucleotide sequence ID" value="NZ_QWGA01000003.1"/>
</dbReference>
<dbReference type="GO" id="GO:0005886">
    <property type="term" value="C:plasma membrane"/>
    <property type="evidence" value="ECO:0007669"/>
    <property type="project" value="UniProtKB-SubCell"/>
</dbReference>
<evidence type="ECO:0000256" key="7">
    <source>
        <dbReference type="SAM" id="Phobius"/>
    </source>
</evidence>
<feature type="transmembrane region" description="Helical" evidence="7">
    <location>
        <begin position="175"/>
        <end position="196"/>
    </location>
</feature>
<feature type="transmembrane region" description="Helical" evidence="7">
    <location>
        <begin position="33"/>
        <end position="54"/>
    </location>
</feature>
<reference evidence="9 10" key="1">
    <citation type="submission" date="2018-08" db="EMBL/GenBank/DDBJ databases">
        <title>Henriciella mobilis sp. nov., isolated from seawater.</title>
        <authorList>
            <person name="Cheng H."/>
            <person name="Wu Y.-H."/>
            <person name="Xu X.-W."/>
            <person name="Guo L.-L."/>
        </authorList>
    </citation>
    <scope>NUCLEOTIDE SEQUENCE [LARGE SCALE GENOMIC DNA]</scope>
    <source>
        <strain evidence="9 10">CCUG67844</strain>
    </source>
</reference>
<accession>A0A399RR80</accession>
<keyword evidence="3" id="KW-1003">Cell membrane</keyword>
<evidence type="ECO:0000259" key="8">
    <source>
        <dbReference type="Pfam" id="PF03458"/>
    </source>
</evidence>
<evidence type="ECO:0000256" key="5">
    <source>
        <dbReference type="ARBA" id="ARBA00022989"/>
    </source>
</evidence>
<comment type="subcellular location">
    <subcellularLocation>
        <location evidence="1">Cell membrane</location>
        <topology evidence="1">Multi-pass membrane protein</topology>
    </subcellularLocation>
</comment>
<dbReference type="EMBL" id="QWGA01000003">
    <property type="protein sequence ID" value="RIJ32125.1"/>
    <property type="molecule type" value="Genomic_DNA"/>
</dbReference>
<keyword evidence="10" id="KW-1185">Reference proteome</keyword>
<evidence type="ECO:0000313" key="10">
    <source>
        <dbReference type="Proteomes" id="UP000265845"/>
    </source>
</evidence>
<feature type="domain" description="Glycine transporter" evidence="8">
    <location>
        <begin position="9"/>
        <end position="82"/>
    </location>
</feature>
<name>A0A399RR80_9PROT</name>
<dbReference type="AlphaFoldDB" id="A0A399RR80"/>
<dbReference type="OrthoDB" id="9791874at2"/>